<feature type="domain" description="HTH cro/C1-type" evidence="1">
    <location>
        <begin position="10"/>
        <end position="64"/>
    </location>
</feature>
<proteinExistence type="predicted"/>
<evidence type="ECO:0000313" key="2">
    <source>
        <dbReference type="EMBL" id="OUN43747.1"/>
    </source>
</evidence>
<dbReference type="Proteomes" id="UP000196560">
    <property type="component" value="Unassembled WGS sequence"/>
</dbReference>
<dbReference type="InterPro" id="IPR001387">
    <property type="entry name" value="Cro/C1-type_HTH"/>
</dbReference>
<dbReference type="RefSeq" id="WP_087186042.1">
    <property type="nucleotide sequence ID" value="NZ_NFHO01000003.1"/>
</dbReference>
<keyword evidence="3" id="KW-1185">Reference proteome</keyword>
<name>A0A1Y3U9G2_9ACTN</name>
<dbReference type="SMART" id="SM00530">
    <property type="entry name" value="HTH_XRE"/>
    <property type="match status" value="1"/>
</dbReference>
<dbReference type="InterPro" id="IPR010982">
    <property type="entry name" value="Lambda_DNA-bd_dom_sf"/>
</dbReference>
<protein>
    <recommendedName>
        <fullName evidence="1">HTH cro/C1-type domain-containing protein</fullName>
    </recommendedName>
</protein>
<dbReference type="Gene3D" id="1.10.260.40">
    <property type="entry name" value="lambda repressor-like DNA-binding domains"/>
    <property type="match status" value="1"/>
</dbReference>
<dbReference type="SUPFAM" id="SSF47413">
    <property type="entry name" value="lambda repressor-like DNA-binding domains"/>
    <property type="match status" value="1"/>
</dbReference>
<dbReference type="GO" id="GO:0003677">
    <property type="term" value="F:DNA binding"/>
    <property type="evidence" value="ECO:0007669"/>
    <property type="project" value="InterPro"/>
</dbReference>
<evidence type="ECO:0000259" key="1">
    <source>
        <dbReference type="PROSITE" id="PS50943"/>
    </source>
</evidence>
<gene>
    <name evidence="2" type="ORF">B5G21_03415</name>
</gene>
<comment type="caution">
    <text evidence="2">The sequence shown here is derived from an EMBL/GenBank/DDBJ whole genome shotgun (WGS) entry which is preliminary data.</text>
</comment>
<accession>A0A1Y3U9G2</accession>
<reference evidence="3" key="1">
    <citation type="submission" date="2017-04" db="EMBL/GenBank/DDBJ databases">
        <title>Function of individual gut microbiota members based on whole genome sequencing of pure cultures obtained from chicken caecum.</title>
        <authorList>
            <person name="Medvecky M."/>
            <person name="Cejkova D."/>
            <person name="Polansky O."/>
            <person name="Karasova D."/>
            <person name="Kubasova T."/>
            <person name="Cizek A."/>
            <person name="Rychlik I."/>
        </authorList>
    </citation>
    <scope>NUCLEOTIDE SEQUENCE [LARGE SCALE GENOMIC DNA]</scope>
    <source>
        <strain evidence="3">An70</strain>
    </source>
</reference>
<organism evidence="2 3">
    <name type="scientific">Enorma massiliensis</name>
    <dbReference type="NCBI Taxonomy" id="1472761"/>
    <lineage>
        <taxon>Bacteria</taxon>
        <taxon>Bacillati</taxon>
        <taxon>Actinomycetota</taxon>
        <taxon>Coriobacteriia</taxon>
        <taxon>Coriobacteriales</taxon>
        <taxon>Coriobacteriaceae</taxon>
        <taxon>Enorma</taxon>
    </lineage>
</organism>
<dbReference type="PROSITE" id="PS50943">
    <property type="entry name" value="HTH_CROC1"/>
    <property type="match status" value="1"/>
</dbReference>
<evidence type="ECO:0000313" key="3">
    <source>
        <dbReference type="Proteomes" id="UP000196560"/>
    </source>
</evidence>
<sequence length="72" mass="8161">MNQGDMSRRLRSWMVDAGWTLEETAEKLGVSAGSLKGWVYGQRRMPLDRACQICDLFGKPLDELACREKEAV</sequence>
<dbReference type="Pfam" id="PF01381">
    <property type="entry name" value="HTH_3"/>
    <property type="match status" value="1"/>
</dbReference>
<dbReference type="AlphaFoldDB" id="A0A1Y3U9G2"/>
<dbReference type="CDD" id="cd00093">
    <property type="entry name" value="HTH_XRE"/>
    <property type="match status" value="1"/>
</dbReference>
<dbReference type="EMBL" id="NFHO01000003">
    <property type="protein sequence ID" value="OUN43747.1"/>
    <property type="molecule type" value="Genomic_DNA"/>
</dbReference>